<dbReference type="EC" id="2.7.7.65" evidence="3"/>
<evidence type="ECO:0000313" key="3">
    <source>
        <dbReference type="EMBL" id="HJH11422.1"/>
    </source>
</evidence>
<accession>A0A921NC17</accession>
<evidence type="ECO:0000313" key="4">
    <source>
        <dbReference type="Proteomes" id="UP000700212"/>
    </source>
</evidence>
<feature type="transmembrane region" description="Helical" evidence="1">
    <location>
        <begin position="34"/>
        <end position="53"/>
    </location>
</feature>
<dbReference type="SMART" id="SM00267">
    <property type="entry name" value="GGDEF"/>
    <property type="match status" value="1"/>
</dbReference>
<comment type="caution">
    <text evidence="3">The sequence shown here is derived from an EMBL/GenBank/DDBJ whole genome shotgun (WGS) entry which is preliminary data.</text>
</comment>
<feature type="transmembrane region" description="Helical" evidence="1">
    <location>
        <begin position="86"/>
        <end position="105"/>
    </location>
</feature>
<keyword evidence="3" id="KW-0548">Nucleotidyltransferase</keyword>
<gene>
    <name evidence="3" type="ORF">K8V30_07035</name>
</gene>
<feature type="transmembrane region" description="Helical" evidence="1">
    <location>
        <begin position="60"/>
        <end position="80"/>
    </location>
</feature>
<sequence>MRDNMLTMTNLMIVTLVVITSSMTYFLMGNAEGLVLLLIAGLLMVGSLYFGTLPILMTTLVLFFASGSILFYKVLIGANINQQMQYFLDVFLYYGLALIVLIIVAGKLHEYIMERVQQLRQQEERLTKYVAIDVDTGFDNQTRMMTEVFEEMRRADRYDLNFALVFFKIENYKEFKRLYSADEVLHMWKELARKIELKSRITDKKFRYKEDELVVLLTSTTDEYRDIIYDKFKEVILEHQLLSGKWITLSYRTAFYTYYPHQEQTLEQILIEAESEMKSHVL</sequence>
<evidence type="ECO:0000259" key="2">
    <source>
        <dbReference type="PROSITE" id="PS50887"/>
    </source>
</evidence>
<dbReference type="AlphaFoldDB" id="A0A921NC17"/>
<keyword evidence="3" id="KW-0808">Transferase</keyword>
<organism evidence="3 4">
    <name type="scientific">Metalysinibacillus jejuensis</name>
    <dbReference type="NCBI Taxonomy" id="914327"/>
    <lineage>
        <taxon>Bacteria</taxon>
        <taxon>Bacillati</taxon>
        <taxon>Bacillota</taxon>
        <taxon>Bacilli</taxon>
        <taxon>Bacillales</taxon>
        <taxon>Caryophanaceae</taxon>
        <taxon>Metalysinibacillus</taxon>
    </lineage>
</organism>
<keyword evidence="1" id="KW-1133">Transmembrane helix</keyword>
<dbReference type="NCBIfam" id="TIGR00254">
    <property type="entry name" value="GGDEF"/>
    <property type="match status" value="1"/>
</dbReference>
<dbReference type="InterPro" id="IPR043128">
    <property type="entry name" value="Rev_trsase/Diguanyl_cyclase"/>
</dbReference>
<feature type="domain" description="GGDEF" evidence="2">
    <location>
        <begin position="160"/>
        <end position="282"/>
    </location>
</feature>
<dbReference type="InterPro" id="IPR000160">
    <property type="entry name" value="GGDEF_dom"/>
</dbReference>
<dbReference type="Gene3D" id="3.30.70.270">
    <property type="match status" value="1"/>
</dbReference>
<dbReference type="Pfam" id="PF00990">
    <property type="entry name" value="GGDEF"/>
    <property type="match status" value="1"/>
</dbReference>
<reference evidence="3" key="1">
    <citation type="journal article" date="2021" name="PeerJ">
        <title>Extensive microbial diversity within the chicken gut microbiome revealed by metagenomics and culture.</title>
        <authorList>
            <person name="Gilroy R."/>
            <person name="Ravi A."/>
            <person name="Getino M."/>
            <person name="Pursley I."/>
            <person name="Horton D.L."/>
            <person name="Alikhan N.F."/>
            <person name="Baker D."/>
            <person name="Gharbi K."/>
            <person name="Hall N."/>
            <person name="Watson M."/>
            <person name="Adriaenssens E.M."/>
            <person name="Foster-Nyarko E."/>
            <person name="Jarju S."/>
            <person name="Secka A."/>
            <person name="Antonio M."/>
            <person name="Oren A."/>
            <person name="Chaudhuri R.R."/>
            <person name="La Ragione R."/>
            <person name="Hildebrand F."/>
            <person name="Pallen M.J."/>
        </authorList>
    </citation>
    <scope>NUCLEOTIDE SEQUENCE</scope>
    <source>
        <strain evidence="3">CHK160-4876</strain>
    </source>
</reference>
<dbReference type="SUPFAM" id="SSF55073">
    <property type="entry name" value="Nucleotide cyclase"/>
    <property type="match status" value="1"/>
</dbReference>
<dbReference type="PROSITE" id="PS50887">
    <property type="entry name" value="GGDEF"/>
    <property type="match status" value="1"/>
</dbReference>
<dbReference type="GO" id="GO:0052621">
    <property type="term" value="F:diguanylate cyclase activity"/>
    <property type="evidence" value="ECO:0007669"/>
    <property type="project" value="UniProtKB-EC"/>
</dbReference>
<feature type="transmembrane region" description="Helical" evidence="1">
    <location>
        <begin position="7"/>
        <end position="28"/>
    </location>
</feature>
<evidence type="ECO:0000256" key="1">
    <source>
        <dbReference type="SAM" id="Phobius"/>
    </source>
</evidence>
<dbReference type="EMBL" id="DYTV01000093">
    <property type="protein sequence ID" value="HJH11422.1"/>
    <property type="molecule type" value="Genomic_DNA"/>
</dbReference>
<keyword evidence="1" id="KW-0472">Membrane</keyword>
<name>A0A921NC17_9BACL</name>
<keyword evidence="1" id="KW-0812">Transmembrane</keyword>
<reference evidence="3" key="2">
    <citation type="submission" date="2021-09" db="EMBL/GenBank/DDBJ databases">
        <authorList>
            <person name="Gilroy R."/>
        </authorList>
    </citation>
    <scope>NUCLEOTIDE SEQUENCE</scope>
    <source>
        <strain evidence="3">CHK160-4876</strain>
    </source>
</reference>
<dbReference type="InterPro" id="IPR029787">
    <property type="entry name" value="Nucleotide_cyclase"/>
</dbReference>
<protein>
    <submittedName>
        <fullName evidence="3">Diguanylate cyclase</fullName>
        <ecNumber evidence="3">2.7.7.65</ecNumber>
    </submittedName>
</protein>
<dbReference type="Proteomes" id="UP000700212">
    <property type="component" value="Unassembled WGS sequence"/>
</dbReference>
<proteinExistence type="predicted"/>